<dbReference type="REBASE" id="101335">
    <property type="entry name" value="Nel29315ORF6340P"/>
</dbReference>
<feature type="domain" description="Helicase/UvrB N-terminal" evidence="1">
    <location>
        <begin position="1"/>
        <end position="247"/>
    </location>
</feature>
<evidence type="ECO:0000313" key="2">
    <source>
        <dbReference type="EMBL" id="AJE18543.1"/>
    </source>
</evidence>
<accession>A0A0B5CHE2</accession>
<organism evidence="2 3">
    <name type="scientific">Neisseria elongata subsp. glycolytica ATCC 29315</name>
    <dbReference type="NCBI Taxonomy" id="546263"/>
    <lineage>
        <taxon>Bacteria</taxon>
        <taxon>Pseudomonadati</taxon>
        <taxon>Pseudomonadota</taxon>
        <taxon>Betaproteobacteria</taxon>
        <taxon>Neisseriales</taxon>
        <taxon>Neisseriaceae</taxon>
        <taxon>Neisseria</taxon>
    </lineage>
</organism>
<dbReference type="PANTHER" id="PTHR47396">
    <property type="entry name" value="TYPE I RESTRICTION ENZYME ECOKI R PROTEIN"/>
    <property type="match status" value="1"/>
</dbReference>
<sequence length="874" mass="99483">MELKKYQQNVIDDLEAFLRVLEDSISLKTAFANYWKMHARFPLAVDKIVPYHDKVIGVPRVCLKVPTAGGKTFIAVNALQPIFAARELSARQARLVVWLVPSESILSQTLANLRDLAHPYRQKLTVHFGNHVNILDKEQVLRGTDFDADSVVRGISIIVMTFDSLKGRSKETLRAFRENPNLASFDVFRLSQNELTEFDDTALINVLRSMNPVIIVDESHNASTPLSEEMLLNLNPCFVLELTATPHENSNIISYVDAMALHSEQMIKLPLMVSQQNSQSDVMMAALTLRHNLEALALAEQTKGGAYIRPIILFQAEPKSKEDTTTFEKVKAQLLDIGIPENQIAIKTSEINELKNVDLLSPDCEVRFVITVNALKEGWDCPFAYILANLANKSSVVDVTQIVGRVLRQPYARWHNKKLLNSSFVFTSSEKFHETLKSLEMGLVNAGFSREDYRIAQTEMPPENTPDVAQPELTLTAHELPDIDDFNVSPTFKLPNNMSEQVADNPVAEQITELVIQTVAANVEFGEQAQAATAMNAPPTELQEKITMYPIRPEFTEMMADFRLPQFVIHLDNGLFNEAVLFDRTNLLIDFPLGRYDNVINFGQINGVVYTSEFKNEREVEFSPLKNQEKQELLNLFANQSDETQQNSLVESLFQLAGKRAFYPIDYNDVRKYFRRIVEDMTDAQRKHCFEHIDQYYKVIKKKIDGLAGNYAEKEFFRQREKDALMMQAMYSFKTSIAPTELATSLGKSLYEREGKISDFETMMLRKILEDNGVNLRWWHRNDSKKGFCINSFINHFPDFVLLTEKGTVVALETKGEQLDGAGSKDRIRAGKDWEKAANALNDGRKYRYMMVFDQERLKGAYDVAAMLDLLRSL</sequence>
<proteinExistence type="predicted"/>
<dbReference type="Gene3D" id="3.40.50.300">
    <property type="entry name" value="P-loop containing nucleotide triphosphate hydrolases"/>
    <property type="match status" value="2"/>
</dbReference>
<evidence type="ECO:0000259" key="1">
    <source>
        <dbReference type="Pfam" id="PF04851"/>
    </source>
</evidence>
<dbReference type="PATRIC" id="fig|546263.7.peg.1359"/>
<dbReference type="PANTHER" id="PTHR47396:SF1">
    <property type="entry name" value="ATP-DEPENDENT HELICASE IRC3-RELATED"/>
    <property type="match status" value="1"/>
</dbReference>
<reference evidence="3" key="1">
    <citation type="submission" date="2014-05" db="EMBL/GenBank/DDBJ databases">
        <title>Complete Genome sequence of Neisseria elongata subsp. glycolytica.</title>
        <authorList>
            <person name="Veyrier F.J."/>
            <person name="Taha M.-K."/>
        </authorList>
    </citation>
    <scope>NUCLEOTIDE SEQUENCE [LARGE SCALE GENOMIC DNA]</scope>
    <source>
        <strain evidence="3">ATCC 29315</strain>
    </source>
</reference>
<dbReference type="GO" id="GO:0003677">
    <property type="term" value="F:DNA binding"/>
    <property type="evidence" value="ECO:0007669"/>
    <property type="project" value="InterPro"/>
</dbReference>
<name>A0A0B5CHE2_NEIEG</name>
<dbReference type="GO" id="GO:0016787">
    <property type="term" value="F:hydrolase activity"/>
    <property type="evidence" value="ECO:0007669"/>
    <property type="project" value="InterPro"/>
</dbReference>
<dbReference type="KEGG" id="nel:NELON_06335"/>
<dbReference type="CDD" id="cd18785">
    <property type="entry name" value="SF2_C"/>
    <property type="match status" value="1"/>
</dbReference>
<dbReference type="InterPro" id="IPR050742">
    <property type="entry name" value="Helicase_Restrict-Modif_Enz"/>
</dbReference>
<dbReference type="GO" id="GO:0005829">
    <property type="term" value="C:cytosol"/>
    <property type="evidence" value="ECO:0007669"/>
    <property type="project" value="TreeGrafter"/>
</dbReference>
<dbReference type="AlphaFoldDB" id="A0A0B5CHE2"/>
<dbReference type="RefSeq" id="WP_041961391.1">
    <property type="nucleotide sequence ID" value="NZ_CP007726.1"/>
</dbReference>
<dbReference type="Proteomes" id="UP000031392">
    <property type="component" value="Chromosome"/>
</dbReference>
<dbReference type="SUPFAM" id="SSF52540">
    <property type="entry name" value="P-loop containing nucleoside triphosphate hydrolases"/>
    <property type="match status" value="2"/>
</dbReference>
<evidence type="ECO:0000313" key="3">
    <source>
        <dbReference type="Proteomes" id="UP000031392"/>
    </source>
</evidence>
<dbReference type="EMBL" id="CP007726">
    <property type="protein sequence ID" value="AJE18543.1"/>
    <property type="molecule type" value="Genomic_DNA"/>
</dbReference>
<dbReference type="GO" id="GO:0005524">
    <property type="term" value="F:ATP binding"/>
    <property type="evidence" value="ECO:0007669"/>
    <property type="project" value="InterPro"/>
</dbReference>
<dbReference type="Pfam" id="PF04851">
    <property type="entry name" value="ResIII"/>
    <property type="match status" value="1"/>
</dbReference>
<keyword evidence="3" id="KW-1185">Reference proteome</keyword>
<protein>
    <recommendedName>
        <fullName evidence="1">Helicase/UvrB N-terminal domain-containing protein</fullName>
    </recommendedName>
</protein>
<gene>
    <name evidence="2" type="ORF">NELON_06335</name>
</gene>
<dbReference type="InterPro" id="IPR006935">
    <property type="entry name" value="Helicase/UvrB_N"/>
</dbReference>
<dbReference type="InterPro" id="IPR027417">
    <property type="entry name" value="P-loop_NTPase"/>
</dbReference>
<dbReference type="HOGENOM" id="CLU_015668_0_0_4"/>
<reference evidence="2 3" key="2">
    <citation type="journal article" date="2015" name="PLoS Genet.">
        <title>Common Cell Shape Evolution of Two Nasopharyngeal Pathogens.</title>
        <authorList>
            <person name="Veyrier F.J."/>
            <person name="Biais N."/>
            <person name="Morales P."/>
            <person name="Belkacem N."/>
            <person name="Guilhen C."/>
            <person name="Ranjeva S."/>
            <person name="Sismeiro O."/>
            <person name="Pehau-Arnaudet G."/>
            <person name="Rocha E.P."/>
            <person name="Werts C."/>
            <person name="Taha M.K."/>
            <person name="Boneca I.G."/>
        </authorList>
    </citation>
    <scope>NUCLEOTIDE SEQUENCE [LARGE SCALE GENOMIC DNA]</scope>
    <source>
        <strain evidence="2 3">ATCC 29315</strain>
    </source>
</reference>